<evidence type="ECO:0000313" key="2">
    <source>
        <dbReference type="Proteomes" id="UP000796880"/>
    </source>
</evidence>
<name>A0A8K0HAW2_9ROSA</name>
<sequence>MRRPCWAKHNPVISACRTCKSACRIILWITISIWAPRLEEPRETCGSTATLALCAAIFIGFKHRTRVMTPSGGPQLVRALSLEISGAPNSPTPTRSWTKLHRNAATATGAGSCPDCVMAFVANHKGGCIGGDEEECEEEEVEYQGALHGF</sequence>
<proteinExistence type="predicted"/>
<dbReference type="EMBL" id="VOIH02000004">
    <property type="protein sequence ID" value="KAF3448529.1"/>
    <property type="molecule type" value="Genomic_DNA"/>
</dbReference>
<reference evidence="1" key="1">
    <citation type="submission" date="2020-03" db="EMBL/GenBank/DDBJ databases">
        <title>A high-quality chromosome-level genome assembly of a woody plant with both climbing and erect habits, Rhamnella rubrinervis.</title>
        <authorList>
            <person name="Lu Z."/>
            <person name="Yang Y."/>
            <person name="Zhu X."/>
            <person name="Sun Y."/>
        </authorList>
    </citation>
    <scope>NUCLEOTIDE SEQUENCE</scope>
    <source>
        <strain evidence="1">BYM</strain>
        <tissue evidence="1">Leaf</tissue>
    </source>
</reference>
<dbReference type="AlphaFoldDB" id="A0A8K0HAW2"/>
<organism evidence="1 2">
    <name type="scientific">Rhamnella rubrinervis</name>
    <dbReference type="NCBI Taxonomy" id="2594499"/>
    <lineage>
        <taxon>Eukaryota</taxon>
        <taxon>Viridiplantae</taxon>
        <taxon>Streptophyta</taxon>
        <taxon>Embryophyta</taxon>
        <taxon>Tracheophyta</taxon>
        <taxon>Spermatophyta</taxon>
        <taxon>Magnoliopsida</taxon>
        <taxon>eudicotyledons</taxon>
        <taxon>Gunneridae</taxon>
        <taxon>Pentapetalae</taxon>
        <taxon>rosids</taxon>
        <taxon>fabids</taxon>
        <taxon>Rosales</taxon>
        <taxon>Rhamnaceae</taxon>
        <taxon>rhamnoid group</taxon>
        <taxon>Rhamneae</taxon>
        <taxon>Rhamnella</taxon>
    </lineage>
</organism>
<dbReference type="Proteomes" id="UP000796880">
    <property type="component" value="Unassembled WGS sequence"/>
</dbReference>
<keyword evidence="2" id="KW-1185">Reference proteome</keyword>
<protein>
    <submittedName>
        <fullName evidence="1">Uncharacterized protein</fullName>
    </submittedName>
</protein>
<comment type="caution">
    <text evidence="1">The sequence shown here is derived from an EMBL/GenBank/DDBJ whole genome shotgun (WGS) entry which is preliminary data.</text>
</comment>
<evidence type="ECO:0000313" key="1">
    <source>
        <dbReference type="EMBL" id="KAF3448529.1"/>
    </source>
</evidence>
<accession>A0A8K0HAW2</accession>
<gene>
    <name evidence="1" type="ORF">FNV43_RR09242</name>
</gene>